<dbReference type="InterPro" id="IPR051199">
    <property type="entry name" value="LPS_LOS_Heptosyltrfase"/>
</dbReference>
<evidence type="ECO:0000256" key="1">
    <source>
        <dbReference type="ARBA" id="ARBA00022676"/>
    </source>
</evidence>
<dbReference type="GO" id="GO:0005829">
    <property type="term" value="C:cytosol"/>
    <property type="evidence" value="ECO:0007669"/>
    <property type="project" value="TreeGrafter"/>
</dbReference>
<sequence>MILTFKRSRTIFGLFILELTNSTILKISRPINDMKFIKKIRELNRKRNYFKKRLKYKIALYKATKKWHREPSVKISPSEVRTVLMIRNEGKIGDAIVSTCILRTMHEAGISIDVLAIKANEMVFSDNPFIRKVYLTEEMDYQDRYNHAIPDDLINTLKENNYDLMIDTGIWDTGLYMPHMIQAISPKISLGFNKEKWLSHYDVNIRFNHYELHVKEIYARIINYLGIPGASQQRYEVYYKQSITDEVKAIEFFKKESKKVIINMYASHNDRNLTPQQTQEIISGVLSKNKDADIMVLDYKKNFINDFFHGAYVYHVPSFYHAMATINLADVVISPDTAVVHVAAMYDKPLIGIYRDISDNNKLWSPGYKNGHQIFTSTFVVGEDALLVDNVLNAIDKFDLN</sequence>
<dbReference type="GO" id="GO:0008713">
    <property type="term" value="F:ADP-heptose-lipopolysaccharide heptosyltransferase activity"/>
    <property type="evidence" value="ECO:0007669"/>
    <property type="project" value="TreeGrafter"/>
</dbReference>
<evidence type="ECO:0000313" key="3">
    <source>
        <dbReference type="EMBL" id="XBV47071.1"/>
    </source>
</evidence>
<geneLocation type="plasmid" evidence="3">
    <name>plasmindA</name>
</geneLocation>
<proteinExistence type="predicted"/>
<dbReference type="AlphaFoldDB" id="A0AAU7U387"/>
<dbReference type="Pfam" id="PF01075">
    <property type="entry name" value="Glyco_transf_9"/>
    <property type="match status" value="1"/>
</dbReference>
<dbReference type="InterPro" id="IPR002201">
    <property type="entry name" value="Glyco_trans_9"/>
</dbReference>
<dbReference type="PANTHER" id="PTHR30160:SF15">
    <property type="entry name" value="GLYCOSYLTRANSFERASE HI_0523-RELATED"/>
    <property type="match status" value="1"/>
</dbReference>
<dbReference type="EMBL" id="CP158293">
    <property type="protein sequence ID" value="XBV47071.1"/>
    <property type="molecule type" value="Genomic_DNA"/>
</dbReference>
<organism evidence="3">
    <name type="scientific">Pantoea sp. BJ2</name>
    <dbReference type="NCBI Taxonomy" id="3141322"/>
    <lineage>
        <taxon>Bacteria</taxon>
        <taxon>Pseudomonadati</taxon>
        <taxon>Pseudomonadota</taxon>
        <taxon>Gammaproteobacteria</taxon>
        <taxon>Enterobacterales</taxon>
        <taxon>Erwiniaceae</taxon>
        <taxon>Pantoea</taxon>
    </lineage>
</organism>
<reference evidence="3" key="1">
    <citation type="submission" date="2024-06" db="EMBL/GenBank/DDBJ databases">
        <title>Multiomics insights into the TNT degradation mechanism by Pantoea sp. BJ2 isolated from an ammunition destruction site.</title>
        <authorList>
            <person name="Luo J."/>
        </authorList>
    </citation>
    <scope>NUCLEOTIDE SEQUENCE</scope>
    <source>
        <strain evidence="3">BJ2</strain>
        <plasmid evidence="3">plasmindA</plasmid>
    </source>
</reference>
<dbReference type="PANTHER" id="PTHR30160">
    <property type="entry name" value="TETRAACYLDISACCHARIDE 4'-KINASE-RELATED"/>
    <property type="match status" value="1"/>
</dbReference>
<gene>
    <name evidence="3" type="ORF">AAF463_23360</name>
</gene>
<evidence type="ECO:0000256" key="2">
    <source>
        <dbReference type="ARBA" id="ARBA00022679"/>
    </source>
</evidence>
<dbReference type="GO" id="GO:0009244">
    <property type="term" value="P:lipopolysaccharide core region biosynthetic process"/>
    <property type="evidence" value="ECO:0007669"/>
    <property type="project" value="TreeGrafter"/>
</dbReference>
<keyword evidence="1" id="KW-0328">Glycosyltransferase</keyword>
<protein>
    <submittedName>
        <fullName evidence="3">Glycosyltransferase family 9 protein</fullName>
    </submittedName>
</protein>
<keyword evidence="2" id="KW-0808">Transferase</keyword>
<dbReference type="RefSeq" id="WP_350262245.1">
    <property type="nucleotide sequence ID" value="NZ_CP158293.1"/>
</dbReference>
<accession>A0AAU7U387</accession>
<name>A0AAU7U387_9GAMM</name>
<dbReference type="Gene3D" id="3.40.50.2000">
    <property type="entry name" value="Glycogen Phosphorylase B"/>
    <property type="match status" value="2"/>
</dbReference>
<dbReference type="SUPFAM" id="SSF53756">
    <property type="entry name" value="UDP-Glycosyltransferase/glycogen phosphorylase"/>
    <property type="match status" value="1"/>
</dbReference>
<keyword evidence="3" id="KW-0614">Plasmid</keyword>